<dbReference type="InterPro" id="IPR006076">
    <property type="entry name" value="FAD-dep_OxRdtase"/>
</dbReference>
<organism evidence="2 3">
    <name type="scientific">Nocardioides ginsengisoli</name>
    <dbReference type="NCBI Taxonomy" id="363868"/>
    <lineage>
        <taxon>Bacteria</taxon>
        <taxon>Bacillati</taxon>
        <taxon>Actinomycetota</taxon>
        <taxon>Actinomycetes</taxon>
        <taxon>Propionibacteriales</taxon>
        <taxon>Nocardioidaceae</taxon>
        <taxon>Nocardioides</taxon>
    </lineage>
</organism>
<protein>
    <submittedName>
        <fullName evidence="2">NAD(P)/FAD-dependent oxidoreductase</fullName>
        <ecNumber evidence="2">1.-.-.-</ecNumber>
    </submittedName>
</protein>
<dbReference type="InterPro" id="IPR036188">
    <property type="entry name" value="FAD/NAD-bd_sf"/>
</dbReference>
<feature type="domain" description="FAD dependent oxidoreductase" evidence="1">
    <location>
        <begin position="33"/>
        <end position="394"/>
    </location>
</feature>
<dbReference type="EMBL" id="JBHTLX010000008">
    <property type="protein sequence ID" value="MFD1247329.1"/>
    <property type="molecule type" value="Genomic_DNA"/>
</dbReference>
<comment type="caution">
    <text evidence="2">The sequence shown here is derived from an EMBL/GenBank/DDBJ whole genome shotgun (WGS) entry which is preliminary data.</text>
</comment>
<evidence type="ECO:0000313" key="2">
    <source>
        <dbReference type="EMBL" id="MFD1247329.1"/>
    </source>
</evidence>
<keyword evidence="3" id="KW-1185">Reference proteome</keyword>
<dbReference type="Pfam" id="PF01266">
    <property type="entry name" value="DAO"/>
    <property type="match status" value="1"/>
</dbReference>
<dbReference type="Proteomes" id="UP001597229">
    <property type="component" value="Unassembled WGS sequence"/>
</dbReference>
<evidence type="ECO:0000259" key="1">
    <source>
        <dbReference type="Pfam" id="PF01266"/>
    </source>
</evidence>
<dbReference type="Gene3D" id="3.50.50.60">
    <property type="entry name" value="FAD/NAD(P)-binding domain"/>
    <property type="match status" value="1"/>
</dbReference>
<accession>A0ABW3VX22</accession>
<reference evidence="3" key="1">
    <citation type="journal article" date="2019" name="Int. J. Syst. Evol. Microbiol.">
        <title>The Global Catalogue of Microorganisms (GCM) 10K type strain sequencing project: providing services to taxonomists for standard genome sequencing and annotation.</title>
        <authorList>
            <consortium name="The Broad Institute Genomics Platform"/>
            <consortium name="The Broad Institute Genome Sequencing Center for Infectious Disease"/>
            <person name="Wu L."/>
            <person name="Ma J."/>
        </authorList>
    </citation>
    <scope>NUCLEOTIDE SEQUENCE [LARGE SCALE GENOMIC DNA]</scope>
    <source>
        <strain evidence="3">CCUG 52478</strain>
    </source>
</reference>
<dbReference type="SUPFAM" id="SSF51905">
    <property type="entry name" value="FAD/NAD(P)-binding domain"/>
    <property type="match status" value="1"/>
</dbReference>
<keyword evidence="2" id="KW-0560">Oxidoreductase</keyword>
<dbReference type="EC" id="1.-.-.-" evidence="2"/>
<gene>
    <name evidence="2" type="ORF">ACFQ3F_05975</name>
</gene>
<sequence length="460" mass="50145">MTTARATGGVSFWWADLGLPTPDDQLPGDAEADVVIVGAGYTGLWTAYYLAELLPDADIRVVEQRFAGYGASGRNGGWLSASVTGGLDNYARTHPRADVARFQVAMNDAVDEVVRVTQRHGIDADISKGGTLLVARNAAQEGRARAFAAMGERWPEIGVRLLSRAESDQRVRVAQARAAVWEPHCARIHPAKLARGLAATVRERGVRIHEGTTVRTIAPGRVETDRGTLRARHVLRATEGFTAGLAGERRTWVPMNSSMIVTDPLPDTVWAEIGWGSDDTLEDFAHVYSYAQRTADGRIAIGGRGNPYRFGSRTDLDGGIPDRTVEHLWEVLTGWFPMIRDVPVAHAWSGVLGVPRNWRATLGYDAATGQGWAGGYVGTGVTAANLAGRTLADLVAGERTDRTTLPWVDQRARRWEPEPMRWLGIHGLYRAYGLADRIEARGARRTSRIAVVANRISGRD</sequence>
<dbReference type="GO" id="GO:0016491">
    <property type="term" value="F:oxidoreductase activity"/>
    <property type="evidence" value="ECO:0007669"/>
    <property type="project" value="UniProtKB-KW"/>
</dbReference>
<evidence type="ECO:0000313" key="3">
    <source>
        <dbReference type="Proteomes" id="UP001597229"/>
    </source>
</evidence>
<dbReference type="PANTHER" id="PTHR13847:SF285">
    <property type="entry name" value="FAD DEPENDENT OXIDOREDUCTASE DOMAIN-CONTAINING PROTEIN"/>
    <property type="match status" value="1"/>
</dbReference>
<name>A0ABW3VX22_9ACTN</name>
<dbReference type="PANTHER" id="PTHR13847">
    <property type="entry name" value="SARCOSINE DEHYDROGENASE-RELATED"/>
    <property type="match status" value="1"/>
</dbReference>
<proteinExistence type="predicted"/>
<dbReference type="Gene3D" id="3.30.9.10">
    <property type="entry name" value="D-Amino Acid Oxidase, subunit A, domain 2"/>
    <property type="match status" value="1"/>
</dbReference>
<dbReference type="RefSeq" id="WP_367921436.1">
    <property type="nucleotide sequence ID" value="NZ_BAABAC010000042.1"/>
</dbReference>